<gene>
    <name evidence="1" type="ORF">SAMN04515674_12362</name>
</gene>
<evidence type="ECO:0000313" key="1">
    <source>
        <dbReference type="EMBL" id="SFQ50440.1"/>
    </source>
</evidence>
<evidence type="ECO:0000313" key="2">
    <source>
        <dbReference type="Proteomes" id="UP000199306"/>
    </source>
</evidence>
<sequence>MKKIFTLFLCFQGYQSLSQIPDNFPSFGVEVDPVAYILKGYSLHGIYQPFSNWSFDLGVFGIEEPEGYSGNSGFRVTHKGFGVKAHYHFNGKTTRGLYTGFSFGYSRTEAVYKQSGESAGGHGLGFGPHIGYRFFLNKPKEGIQRGLYITPWVGVDYSLPAEKIDFEKQKYQESRWTFFPTVHFGYRF</sequence>
<dbReference type="OrthoDB" id="7064115at2"/>
<accession>A0A1I5Z1Z2</accession>
<dbReference type="Proteomes" id="UP000199306">
    <property type="component" value="Unassembled WGS sequence"/>
</dbReference>
<proteinExistence type="predicted"/>
<dbReference type="RefSeq" id="WP_092019826.1">
    <property type="nucleotide sequence ID" value="NZ_FOXH01000023.1"/>
</dbReference>
<evidence type="ECO:0008006" key="3">
    <source>
        <dbReference type="Google" id="ProtNLM"/>
    </source>
</evidence>
<reference evidence="1 2" key="1">
    <citation type="submission" date="2016-10" db="EMBL/GenBank/DDBJ databases">
        <authorList>
            <person name="de Groot N.N."/>
        </authorList>
    </citation>
    <scope>NUCLEOTIDE SEQUENCE [LARGE SCALE GENOMIC DNA]</scope>
    <source>
        <strain evidence="2">E92,LMG 26720,CCM 7988</strain>
    </source>
</reference>
<keyword evidence="2" id="KW-1185">Reference proteome</keyword>
<dbReference type="AlphaFoldDB" id="A0A1I5Z1Z2"/>
<name>A0A1I5Z1Z2_9BACT</name>
<protein>
    <recommendedName>
        <fullName evidence="3">Outer membrane protein beta-barrel domain-containing protein</fullName>
    </recommendedName>
</protein>
<organism evidence="1 2">
    <name type="scientific">Pseudarcicella hirudinis</name>
    <dbReference type="NCBI Taxonomy" id="1079859"/>
    <lineage>
        <taxon>Bacteria</taxon>
        <taxon>Pseudomonadati</taxon>
        <taxon>Bacteroidota</taxon>
        <taxon>Cytophagia</taxon>
        <taxon>Cytophagales</taxon>
        <taxon>Flectobacillaceae</taxon>
        <taxon>Pseudarcicella</taxon>
    </lineage>
</organism>
<dbReference type="EMBL" id="FOXH01000023">
    <property type="protein sequence ID" value="SFQ50440.1"/>
    <property type="molecule type" value="Genomic_DNA"/>
</dbReference>
<dbReference type="STRING" id="1079859.SAMN04515674_12362"/>